<dbReference type="Gene3D" id="2.40.128.130">
    <property type="entry name" value="Autotransporter beta-domain"/>
    <property type="match status" value="1"/>
</dbReference>
<accession>A0A0C5WA32</accession>
<evidence type="ECO:0000313" key="3">
    <source>
        <dbReference type="Proteomes" id="UP000032303"/>
    </source>
</evidence>
<dbReference type="AlphaFoldDB" id="A0A0C5WA32"/>
<feature type="domain" description="Autotransporter" evidence="1">
    <location>
        <begin position="120"/>
        <end position="419"/>
    </location>
</feature>
<dbReference type="InterPro" id="IPR036709">
    <property type="entry name" value="Autotransporte_beta_dom_sf"/>
</dbReference>
<dbReference type="InterPro" id="IPR005546">
    <property type="entry name" value="Autotransporte_beta"/>
</dbReference>
<dbReference type="OrthoDB" id="5826476at2"/>
<evidence type="ECO:0000259" key="1">
    <source>
        <dbReference type="PROSITE" id="PS51208"/>
    </source>
</evidence>
<dbReference type="EMBL" id="CP005974">
    <property type="protein sequence ID" value="AJR08426.1"/>
    <property type="molecule type" value="Genomic_DNA"/>
</dbReference>
<dbReference type="Proteomes" id="UP000032303">
    <property type="component" value="Chromosome 2"/>
</dbReference>
<dbReference type="SMART" id="SM00869">
    <property type="entry name" value="Autotransporter"/>
    <property type="match status" value="1"/>
</dbReference>
<dbReference type="GO" id="GO:0019867">
    <property type="term" value="C:outer membrane"/>
    <property type="evidence" value="ECO:0007669"/>
    <property type="project" value="InterPro"/>
</dbReference>
<dbReference type="SUPFAM" id="SSF103515">
    <property type="entry name" value="Autotransporter"/>
    <property type="match status" value="1"/>
</dbReference>
<name>A0A0C5WA32_9GAMM</name>
<sequence>MAVERGRRLHRGIVGLAFTGMGLAYAATAAASSGIADLAAAGGADSTEVYVLKLLEEQARANNNQELLDLFAAVTTSEEAARLAGEITPDRSGASIYNVATAQNVFANAVRKRTSDYILGDSARTSLWVTYLGTDSTSFVTSEGTNRFDGYDADSSGIAIGYDRVMSEDSILGVAFSQQSINSQSRLYNQRLDIDTYQAALYGTYQWRDMYFSAQGLAGWNSNRSERSIGDSLVADGQSQATARFNSQSFALLLDWQFPVYVGELTFLPSLYADYSLVKVEDYQENYVREYNKAGELTKSSGSPAALAYDKQEYETFNLGIGLELAHRLDTRVGVFATQLKLKAQQELLDHNLTTTARLASGGASFTLPVSEADDFFYETHLDLVWETNTSFSWHIGAQYLWSDSQETTMYYGRGTYSF</sequence>
<dbReference type="HOGENOM" id="CLU_670737_0_0_6"/>
<dbReference type="InterPro" id="IPR006315">
    <property type="entry name" value="OM_autotransptr_brl_dom"/>
</dbReference>
<proteinExistence type="predicted"/>
<organism evidence="2 3">
    <name type="scientific">Photobacterium gaetbulicola Gung47</name>
    <dbReference type="NCBI Taxonomy" id="658445"/>
    <lineage>
        <taxon>Bacteria</taxon>
        <taxon>Pseudomonadati</taxon>
        <taxon>Pseudomonadota</taxon>
        <taxon>Gammaproteobacteria</taxon>
        <taxon>Vibrionales</taxon>
        <taxon>Vibrionaceae</taxon>
        <taxon>Photobacterium</taxon>
    </lineage>
</organism>
<protein>
    <recommendedName>
        <fullName evidence="1">Autotransporter domain-containing protein</fullName>
    </recommendedName>
</protein>
<gene>
    <name evidence="2" type="ORF">H744_2c1760</name>
</gene>
<dbReference type="STRING" id="658445.H744_2c1760"/>
<dbReference type="PATRIC" id="fig|658445.3.peg.3678"/>
<dbReference type="PROSITE" id="PS51208">
    <property type="entry name" value="AUTOTRANSPORTER"/>
    <property type="match status" value="1"/>
</dbReference>
<evidence type="ECO:0000313" key="2">
    <source>
        <dbReference type="EMBL" id="AJR08426.1"/>
    </source>
</evidence>
<dbReference type="KEGG" id="pgb:H744_2c1760"/>
<reference evidence="2 3" key="1">
    <citation type="submission" date="2013-05" db="EMBL/GenBank/DDBJ databases">
        <title>Complete genome sequence of the lipase-producing bacterium Photobacterium gaetbulicola Gung47.</title>
        <authorList>
            <person name="Kim Y.-O."/>
        </authorList>
    </citation>
    <scope>NUCLEOTIDE SEQUENCE [LARGE SCALE GENOMIC DNA]</scope>
    <source>
        <strain evidence="2 3">Gung47</strain>
    </source>
</reference>
<dbReference type="NCBIfam" id="TIGR01414">
    <property type="entry name" value="autotrans_barl"/>
    <property type="match status" value="1"/>
</dbReference>
<keyword evidence="3" id="KW-1185">Reference proteome</keyword>
<dbReference type="Pfam" id="PF03797">
    <property type="entry name" value="Autotransporter"/>
    <property type="match status" value="1"/>
</dbReference>